<organism evidence="1 2">
    <name type="scientific">Cirrhinus molitorella</name>
    <name type="common">mud carp</name>
    <dbReference type="NCBI Taxonomy" id="172907"/>
    <lineage>
        <taxon>Eukaryota</taxon>
        <taxon>Metazoa</taxon>
        <taxon>Chordata</taxon>
        <taxon>Craniata</taxon>
        <taxon>Vertebrata</taxon>
        <taxon>Euteleostomi</taxon>
        <taxon>Actinopterygii</taxon>
        <taxon>Neopterygii</taxon>
        <taxon>Teleostei</taxon>
        <taxon>Ostariophysi</taxon>
        <taxon>Cypriniformes</taxon>
        <taxon>Cyprinidae</taxon>
        <taxon>Labeoninae</taxon>
        <taxon>Labeonini</taxon>
        <taxon>Cirrhinus</taxon>
    </lineage>
</organism>
<accession>A0ABR3MFF0</accession>
<evidence type="ECO:0000313" key="1">
    <source>
        <dbReference type="EMBL" id="KAL1263796.1"/>
    </source>
</evidence>
<protein>
    <submittedName>
        <fullName evidence="1">Uncharacterized protein</fullName>
    </submittedName>
</protein>
<evidence type="ECO:0000313" key="2">
    <source>
        <dbReference type="Proteomes" id="UP001558613"/>
    </source>
</evidence>
<comment type="caution">
    <text evidence="1">The sequence shown here is derived from an EMBL/GenBank/DDBJ whole genome shotgun (WGS) entry which is preliminary data.</text>
</comment>
<keyword evidence="2" id="KW-1185">Reference proteome</keyword>
<name>A0ABR3MFF0_9TELE</name>
<reference evidence="1 2" key="1">
    <citation type="submission" date="2023-09" db="EMBL/GenBank/DDBJ databases">
        <authorList>
            <person name="Wang M."/>
        </authorList>
    </citation>
    <scope>NUCLEOTIDE SEQUENCE [LARGE SCALE GENOMIC DNA]</scope>
    <source>
        <strain evidence="1">GT-2023</strain>
        <tissue evidence="1">Liver</tissue>
    </source>
</reference>
<sequence length="88" mass="9637">MGAVGKCFNLKDAMLSRRGVCATNDGPVGAGVRCNVLSLTDFSLESLTPRRPPFRGPLRDLFAELRLGGFALRLFICFCLSLKGLLYR</sequence>
<gene>
    <name evidence="1" type="ORF">QQF64_004151</name>
</gene>
<dbReference type="EMBL" id="JAYMGO010000012">
    <property type="protein sequence ID" value="KAL1263796.1"/>
    <property type="molecule type" value="Genomic_DNA"/>
</dbReference>
<proteinExistence type="predicted"/>
<dbReference type="Proteomes" id="UP001558613">
    <property type="component" value="Unassembled WGS sequence"/>
</dbReference>